<dbReference type="InterPro" id="IPR019786">
    <property type="entry name" value="Zinc_finger_PHD-type_CS"/>
</dbReference>
<evidence type="ECO:0000313" key="10">
    <source>
        <dbReference type="Proteomes" id="UP000076584"/>
    </source>
</evidence>
<dbReference type="Pfam" id="PF09733">
    <property type="entry name" value="VEFS-Box"/>
    <property type="match status" value="1"/>
</dbReference>
<evidence type="ECO:0000256" key="2">
    <source>
        <dbReference type="ARBA" id="ARBA00022723"/>
    </source>
</evidence>
<comment type="caution">
    <text evidence="9">The sequence shown here is derived from an EMBL/GenBank/DDBJ whole genome shotgun (WGS) entry which is preliminary data.</text>
</comment>
<dbReference type="CDD" id="cd15489">
    <property type="entry name" value="PHD_SF"/>
    <property type="match status" value="1"/>
</dbReference>
<feature type="region of interest" description="Disordered" evidence="7">
    <location>
        <begin position="513"/>
        <end position="543"/>
    </location>
</feature>
<comment type="similarity">
    <text evidence="1">Belongs to the VEFS (VRN2-EMF2-FIS2-SU(Z)12) family.</text>
</comment>
<accession>A0A162Q6C7</accession>
<keyword evidence="10" id="KW-1185">Reference proteome</keyword>
<dbReference type="EMBL" id="LFIW01000073">
    <property type="protein sequence ID" value="KZL88114.1"/>
    <property type="molecule type" value="Genomic_DNA"/>
</dbReference>
<feature type="region of interest" description="Disordered" evidence="7">
    <location>
        <begin position="74"/>
        <end position="97"/>
    </location>
</feature>
<dbReference type="InterPro" id="IPR013083">
    <property type="entry name" value="Znf_RING/FYVE/PHD"/>
</dbReference>
<dbReference type="STRING" id="1573173.A0A162Q6C7"/>
<feature type="non-terminal residue" evidence="9">
    <location>
        <position position="1"/>
    </location>
</feature>
<gene>
    <name evidence="9" type="ORF">CI238_04892</name>
</gene>
<dbReference type="InterPro" id="IPR019135">
    <property type="entry name" value="Polycomb_protein_VEFS-Box"/>
</dbReference>
<proteinExistence type="inferred from homology"/>
<dbReference type="GO" id="GO:0008270">
    <property type="term" value="F:zinc ion binding"/>
    <property type="evidence" value="ECO:0007669"/>
    <property type="project" value="UniProtKB-KW"/>
</dbReference>
<dbReference type="AlphaFoldDB" id="A0A162Q6C7"/>
<dbReference type="SMART" id="SM00249">
    <property type="entry name" value="PHD"/>
    <property type="match status" value="1"/>
</dbReference>
<dbReference type="GO" id="GO:0016586">
    <property type="term" value="C:RSC-type complex"/>
    <property type="evidence" value="ECO:0007669"/>
    <property type="project" value="TreeGrafter"/>
</dbReference>
<evidence type="ECO:0000256" key="7">
    <source>
        <dbReference type="SAM" id="MobiDB-lite"/>
    </source>
</evidence>
<reference evidence="9 10" key="1">
    <citation type="submission" date="2015-06" db="EMBL/GenBank/DDBJ databases">
        <title>Survival trade-offs in plant roots during colonization by closely related pathogenic and mutualistic fungi.</title>
        <authorList>
            <person name="Hacquard S."/>
            <person name="Kracher B."/>
            <person name="Hiruma K."/>
            <person name="Weinman A."/>
            <person name="Muench P."/>
            <person name="Garrido Oter R."/>
            <person name="Ver Loren van Themaat E."/>
            <person name="Dallerey J.-F."/>
            <person name="Damm U."/>
            <person name="Henrissat B."/>
            <person name="Lespinet O."/>
            <person name="Thon M."/>
            <person name="Kemen E."/>
            <person name="McHardy A.C."/>
            <person name="Schulze-Lefert P."/>
            <person name="O'Connell R.J."/>
        </authorList>
    </citation>
    <scope>NUCLEOTIDE SEQUENCE [LARGE SCALE GENOMIC DNA]</scope>
    <source>
        <strain evidence="9 10">MAFF 238704</strain>
    </source>
</reference>
<protein>
    <recommendedName>
        <fullName evidence="8">Zinc finger PHD-type domain-containing protein</fullName>
    </recommendedName>
</protein>
<dbReference type="SUPFAM" id="SSF57903">
    <property type="entry name" value="FYVE/PHD zinc finger"/>
    <property type="match status" value="1"/>
</dbReference>
<evidence type="ECO:0000259" key="8">
    <source>
        <dbReference type="SMART" id="SM00249"/>
    </source>
</evidence>
<dbReference type="Proteomes" id="UP000076584">
    <property type="component" value="Unassembled WGS sequence"/>
</dbReference>
<dbReference type="PANTHER" id="PTHR22597:SF0">
    <property type="entry name" value="POLYCOMB PROTEIN SUZ12"/>
    <property type="match status" value="1"/>
</dbReference>
<evidence type="ECO:0000313" key="9">
    <source>
        <dbReference type="EMBL" id="KZL88114.1"/>
    </source>
</evidence>
<evidence type="ECO:0000256" key="6">
    <source>
        <dbReference type="ARBA" id="ARBA00023163"/>
    </source>
</evidence>
<dbReference type="Gene3D" id="3.30.40.10">
    <property type="entry name" value="Zinc/RING finger domain, C3HC4 (zinc finger)"/>
    <property type="match status" value="1"/>
</dbReference>
<dbReference type="InterPro" id="IPR001965">
    <property type="entry name" value="Znf_PHD"/>
</dbReference>
<evidence type="ECO:0000256" key="4">
    <source>
        <dbReference type="ARBA" id="ARBA00022833"/>
    </source>
</evidence>
<name>A0A162Q6C7_COLIC</name>
<sequence length="761" mass="84648">LFTPSKWALRDKGRPRPRPIEAIQSSLALLGNTKRHSSLLYTSHGPPLPAMTLPSRRQRSTPFLQRNILQGMGNTQSSAQKAAASGDVSNGHNDGRPAKRRCFDADHQLADQIFQARDVGDLQRNLRVQVNRIFHKASKRVSAATSDDVVNLKARCKVSLSHVTKAGDVLLYCNSQLCDIRSFKDPGGPYRMARIGLPRPFYIPEDSMRINRDDDGSFDLADSYRLCVELEAAGPTYWPPIIINPSGDDSGSSRQSDTIHWVLTAASSDLFSRRRALLNLKVKKTPQLLAPTDHVIDVDASWATAFEAGQIRAVEAGVEPSITVSGTLVPQDPLANDGNIEPLYESPPGTPVKALRNGFANGDAHGDEEAEEELTPNRSLRVRGTTKNYNLKVLSDKAQGRNKKRKKRGTASTVEEGSVTYYLPSEKVCLDSFRCITCGMPHSSLPQLHAHLISLHDEYEYRPQSRAKAAEFEVAHRYETYSFGPEPFALRRPTKAFDLDQFAEGNLSYVTSRFGTEDKSTPGAQSQGRASRQPPNKPAQTRSKLLIPDIGQTLYDPITRAELQPGTEYRKPVASDEWLIQWHRDALADFSDVLPDEREYMQEWDKFMLTKRISSNIYFPPAWLSFVKIKSDWLLSSTSRMLEFGKHLTYLLARGSLDHDTVEEALKHISACRAKLGMENGDHPAPAPKGSPQGPHIRKSAGGCQVCGLTVLGPRLLLCSNTSCAKRLYHSDCISENAKMSVEEPDWVCNQCFNRSVAERN</sequence>
<keyword evidence="5" id="KW-0805">Transcription regulation</keyword>
<dbReference type="CDD" id="cd21552">
    <property type="entry name" value="VEFS-box_ctSUZ12-like"/>
    <property type="match status" value="1"/>
</dbReference>
<keyword evidence="6" id="KW-0804">Transcription</keyword>
<organism evidence="9 10">
    <name type="scientific">Colletotrichum incanum</name>
    <name type="common">Soybean anthracnose fungus</name>
    <dbReference type="NCBI Taxonomy" id="1573173"/>
    <lineage>
        <taxon>Eukaryota</taxon>
        <taxon>Fungi</taxon>
        <taxon>Dikarya</taxon>
        <taxon>Ascomycota</taxon>
        <taxon>Pezizomycotina</taxon>
        <taxon>Sordariomycetes</taxon>
        <taxon>Hypocreomycetidae</taxon>
        <taxon>Glomerellales</taxon>
        <taxon>Glomerellaceae</taxon>
        <taxon>Colletotrichum</taxon>
        <taxon>Colletotrichum spaethianum species complex</taxon>
    </lineage>
</organism>
<dbReference type="PANTHER" id="PTHR22597">
    <property type="entry name" value="POLYCOMB GROUP PROTEIN"/>
    <property type="match status" value="1"/>
</dbReference>
<feature type="domain" description="Zinc finger PHD-type" evidence="8">
    <location>
        <begin position="703"/>
        <end position="753"/>
    </location>
</feature>
<evidence type="ECO:0000256" key="5">
    <source>
        <dbReference type="ARBA" id="ARBA00023015"/>
    </source>
</evidence>
<dbReference type="InterPro" id="IPR011011">
    <property type="entry name" value="Znf_FYVE_PHD"/>
</dbReference>
<keyword evidence="3" id="KW-0863">Zinc-finger</keyword>
<feature type="compositionally biased region" description="Polar residues" evidence="7">
    <location>
        <begin position="522"/>
        <end position="543"/>
    </location>
</feature>
<evidence type="ECO:0000256" key="1">
    <source>
        <dbReference type="ARBA" id="ARBA00007416"/>
    </source>
</evidence>
<keyword evidence="4" id="KW-0862">Zinc</keyword>
<dbReference type="GO" id="GO:0031490">
    <property type="term" value="F:chromatin DNA binding"/>
    <property type="evidence" value="ECO:0007669"/>
    <property type="project" value="TreeGrafter"/>
</dbReference>
<keyword evidence="2" id="KW-0479">Metal-binding</keyword>
<evidence type="ECO:0000256" key="3">
    <source>
        <dbReference type="ARBA" id="ARBA00022771"/>
    </source>
</evidence>
<dbReference type="PROSITE" id="PS01359">
    <property type="entry name" value="ZF_PHD_1"/>
    <property type="match status" value="1"/>
</dbReference>